<dbReference type="GO" id="GO:0000976">
    <property type="term" value="F:transcription cis-regulatory region binding"/>
    <property type="evidence" value="ECO:0007669"/>
    <property type="project" value="TreeGrafter"/>
</dbReference>
<keyword evidence="4" id="KW-0804">Transcription</keyword>
<dbReference type="FunFam" id="2.20.25.80:FF:000009">
    <property type="entry name" value="WRKY transcription factor 53"/>
    <property type="match status" value="1"/>
</dbReference>
<organism evidence="9">
    <name type="scientific">Diospyros kaki</name>
    <name type="common">Kaki persimmon</name>
    <name type="synonym">Diospyros chinensis</name>
    <dbReference type="NCBI Taxonomy" id="35925"/>
    <lineage>
        <taxon>Eukaryota</taxon>
        <taxon>Viridiplantae</taxon>
        <taxon>Streptophyta</taxon>
        <taxon>Embryophyta</taxon>
        <taxon>Tracheophyta</taxon>
        <taxon>Spermatophyta</taxon>
        <taxon>Magnoliopsida</taxon>
        <taxon>eudicotyledons</taxon>
        <taxon>Gunneridae</taxon>
        <taxon>Pentapetalae</taxon>
        <taxon>asterids</taxon>
        <taxon>Ericales</taxon>
        <taxon>Ebenaceae</taxon>
        <taxon>Diospyros</taxon>
    </lineage>
</organism>
<reference evidence="9" key="1">
    <citation type="submission" date="2017-03" db="EMBL/GenBank/DDBJ databases">
        <authorList>
            <person name="Afonso C.L."/>
            <person name="Miller P.J."/>
            <person name="Scott M.A."/>
            <person name="Spackman E."/>
            <person name="Goraichik I."/>
            <person name="Dimitrov K.M."/>
            <person name="Suarez D.L."/>
            <person name="Swayne D.E."/>
        </authorList>
    </citation>
    <scope>NUCLEOTIDE SEQUENCE</scope>
</reference>
<dbReference type="GO" id="GO:0042542">
    <property type="term" value="P:response to hydrogen peroxide"/>
    <property type="evidence" value="ECO:0007669"/>
    <property type="project" value="UniProtKB-ARBA"/>
</dbReference>
<dbReference type="GO" id="GO:0005634">
    <property type="term" value="C:nucleus"/>
    <property type="evidence" value="ECO:0007669"/>
    <property type="project" value="UniProtKB-SubCell"/>
</dbReference>
<sequence>MEGCSSWEQRTLINELTQGMELAKQLRLHVDSPSSTGSQKFLLQRILGSYEKALMILNWNGSVGQQPQRQPSDPAAGLAESSLSGEGSPSSHHQDQSGVSKKRKVTPTRIQQVRVSSENGTEGAIDDGYSWRKYGQKDILGAKHPRSYYRCTYKNTQNCWATKQVQRSDDDCTIFEITYKGEHTCKQIPSTGTSTALAPASKEELEGSDYPNIHQQQPDGDMLLNYRASLTVNTEEIDSKGMTSPFTFPSTSFGWMQRETQIFPSLVSPAGSETNYFSAPPSQKNSSFGVLHNFQHSESDLTEMISTNNTPANSPLGDLDLPIDPADLDTNFPFDTPGFFA</sequence>
<dbReference type="InterPro" id="IPR003657">
    <property type="entry name" value="WRKY_dom"/>
</dbReference>
<feature type="domain" description="WRKY" evidence="8">
    <location>
        <begin position="120"/>
        <end position="183"/>
    </location>
</feature>
<dbReference type="AlphaFoldDB" id="A0A2P1ENB1"/>
<dbReference type="GO" id="GO:0003700">
    <property type="term" value="F:DNA-binding transcription factor activity"/>
    <property type="evidence" value="ECO:0007669"/>
    <property type="project" value="InterPro"/>
</dbReference>
<evidence type="ECO:0000256" key="2">
    <source>
        <dbReference type="ARBA" id="ARBA00023015"/>
    </source>
</evidence>
<keyword evidence="3" id="KW-0238">DNA-binding</keyword>
<dbReference type="EMBL" id="KY849608">
    <property type="protein sequence ID" value="AVL95371.1"/>
    <property type="molecule type" value="mRNA"/>
</dbReference>
<dbReference type="PROSITE" id="PS50811">
    <property type="entry name" value="WRKY"/>
    <property type="match status" value="1"/>
</dbReference>
<feature type="region of interest" description="Disordered" evidence="7">
    <location>
        <begin position="64"/>
        <end position="124"/>
    </location>
</feature>
<dbReference type="InterPro" id="IPR036576">
    <property type="entry name" value="WRKY_dom_sf"/>
</dbReference>
<keyword evidence="2" id="KW-0805">Transcription regulation</keyword>
<evidence type="ECO:0000259" key="8">
    <source>
        <dbReference type="PROSITE" id="PS50811"/>
    </source>
</evidence>
<dbReference type="PANTHER" id="PTHR32096:SF36">
    <property type="entry name" value="WRKY TRANSCRIPTION FACTOR 41-RELATED"/>
    <property type="match status" value="1"/>
</dbReference>
<dbReference type="InterPro" id="IPR044810">
    <property type="entry name" value="WRKY_plant"/>
</dbReference>
<proteinExistence type="evidence at transcript level"/>
<evidence type="ECO:0000256" key="3">
    <source>
        <dbReference type="ARBA" id="ARBA00023125"/>
    </source>
</evidence>
<evidence type="ECO:0000256" key="5">
    <source>
        <dbReference type="ARBA" id="ARBA00023242"/>
    </source>
</evidence>
<evidence type="ECO:0000313" key="9">
    <source>
        <dbReference type="EMBL" id="AVL95371.1"/>
    </source>
</evidence>
<feature type="compositionally biased region" description="Polar residues" evidence="7">
    <location>
        <begin position="108"/>
        <end position="120"/>
    </location>
</feature>
<comment type="subcellular location">
    <subcellularLocation>
        <location evidence="1">Nucleus</location>
    </subcellularLocation>
</comment>
<dbReference type="Pfam" id="PF03106">
    <property type="entry name" value="WRKY"/>
    <property type="match status" value="1"/>
</dbReference>
<accession>A0A2P1ENB1</accession>
<keyword evidence="5" id="KW-0539">Nucleus</keyword>
<dbReference type="GO" id="GO:0010150">
    <property type="term" value="P:leaf senescence"/>
    <property type="evidence" value="ECO:0007669"/>
    <property type="project" value="UniProtKB-ARBA"/>
</dbReference>
<feature type="region of interest" description="Disordered" evidence="7">
    <location>
        <begin position="190"/>
        <end position="213"/>
    </location>
</feature>
<evidence type="ECO:0000256" key="4">
    <source>
        <dbReference type="ARBA" id="ARBA00023163"/>
    </source>
</evidence>
<dbReference type="GO" id="GO:0010193">
    <property type="term" value="P:response to ozone"/>
    <property type="evidence" value="ECO:0007669"/>
    <property type="project" value="UniProtKB-ARBA"/>
</dbReference>
<dbReference type="SUPFAM" id="SSF118290">
    <property type="entry name" value="WRKY DNA-binding domain"/>
    <property type="match status" value="1"/>
</dbReference>
<dbReference type="Gene3D" id="2.20.25.80">
    <property type="entry name" value="WRKY domain"/>
    <property type="match status" value="1"/>
</dbReference>
<name>A0A2P1ENB1_DIOKA</name>
<dbReference type="SMART" id="SM00774">
    <property type="entry name" value="WRKY"/>
    <property type="match status" value="1"/>
</dbReference>
<evidence type="ECO:0000256" key="7">
    <source>
        <dbReference type="SAM" id="MobiDB-lite"/>
    </source>
</evidence>
<dbReference type="PANTHER" id="PTHR32096">
    <property type="entry name" value="WRKY TRANSCRIPTION FACTOR 30-RELATED-RELATED"/>
    <property type="match status" value="1"/>
</dbReference>
<reference evidence="9" key="2">
    <citation type="journal article" date="2018" name="J. Exp. Bot.">
        <title>A transcription factor network responsive to high CO2/hypoxia is involved in deastringency in persimmon fruit.</title>
        <authorList>
            <person name="Zhu Q.-g."/>
            <person name="Gong Z.-y."/>
            <person name="Wang M.-m."/>
            <person name="Li X."/>
            <person name="Grierson D."/>
            <person name="Yin X.-r."/>
            <person name="Chen K.-s."/>
        </authorList>
    </citation>
    <scope>NUCLEOTIDE SEQUENCE</scope>
</reference>
<dbReference type="GO" id="GO:0009751">
    <property type="term" value="P:response to salicylic acid"/>
    <property type="evidence" value="ECO:0007669"/>
    <property type="project" value="UniProtKB-ARBA"/>
</dbReference>
<evidence type="ECO:0000256" key="6">
    <source>
        <dbReference type="ARBA" id="ARBA00060850"/>
    </source>
</evidence>
<comment type="similarity">
    <text evidence="6">Belongs to the WRKY group III family.</text>
</comment>
<feature type="compositionally biased region" description="Low complexity" evidence="7">
    <location>
        <begin position="74"/>
        <end position="91"/>
    </location>
</feature>
<protein>
    <submittedName>
        <fullName evidence="9">Transcription factor WRKY1</fullName>
    </submittedName>
</protein>
<evidence type="ECO:0000256" key="1">
    <source>
        <dbReference type="ARBA" id="ARBA00004123"/>
    </source>
</evidence>